<dbReference type="STRING" id="1817883.A3G31_09275"/>
<dbReference type="InterPro" id="IPR006089">
    <property type="entry name" value="Acyl-CoA_DH_CS"/>
</dbReference>
<protein>
    <submittedName>
        <fullName evidence="10">Acyl-CoA dehydrogenase</fullName>
    </submittedName>
</protein>
<dbReference type="FunFam" id="1.20.140.10:FF:000004">
    <property type="entry name" value="Acyl-CoA dehydrogenase FadE25"/>
    <property type="match status" value="1"/>
</dbReference>
<sequence length="387" mass="42693">MTTEILNLSLNEEQEAILQTVRKITKDVVEPQATEIDKKGEYPYEIMKIFAKEGLLALPLPKEYDGLGESLIVLCKVVEEIAKADMSCAMIVATHCLGSFPMDLMATEEQKQKYFPKLAAGELLSAIAMSEPDAGSDLASLKTKAVKDGDYYILNGEKRWITNAGVADLYVVFARTSQENKKAKGISAFIVEKETPGFSIGRKEDKLGARGSVTGDLIFQDCKIHKNQLMGEEGKGFILAMQSLNKERPIAASLALGVAEGAIEYSTNYAKERVQFGKPIADFQAIQFMLADMKIQVETARLLLYQAALKAEAKTPDATLYSSMCKTYASDVAMKVTTDAVQILGGYGCTREYPVERMMRDAKITQIFAGTNQIQRIVIAREMLQEK</sequence>
<dbReference type="InterPro" id="IPR009075">
    <property type="entry name" value="AcylCo_DH/oxidase_C"/>
</dbReference>
<dbReference type="Pfam" id="PF02771">
    <property type="entry name" value="Acyl-CoA_dh_N"/>
    <property type="match status" value="1"/>
</dbReference>
<dbReference type="Gene3D" id="1.20.140.10">
    <property type="entry name" value="Butyryl-CoA Dehydrogenase, subunit A, domain 3"/>
    <property type="match status" value="1"/>
</dbReference>
<feature type="domain" description="Acyl-CoA dehydrogenase/oxidase C-terminal" evidence="7">
    <location>
        <begin position="234"/>
        <end position="384"/>
    </location>
</feature>
<reference evidence="10 11" key="1">
    <citation type="journal article" date="2016" name="Nat. Commun.">
        <title>Thousands of microbial genomes shed light on interconnected biogeochemical processes in an aquifer system.</title>
        <authorList>
            <person name="Anantharaman K."/>
            <person name="Brown C.T."/>
            <person name="Hug L.A."/>
            <person name="Sharon I."/>
            <person name="Castelle C.J."/>
            <person name="Probst A.J."/>
            <person name="Thomas B.C."/>
            <person name="Singh A."/>
            <person name="Wilkins M.J."/>
            <person name="Karaoz U."/>
            <person name="Brodie E.L."/>
            <person name="Williams K.H."/>
            <person name="Hubbard S.S."/>
            <person name="Banfield J.F."/>
        </authorList>
    </citation>
    <scope>NUCLEOTIDE SEQUENCE [LARGE SCALE GENOMIC DNA]</scope>
</reference>
<dbReference type="PANTHER" id="PTHR43884:SF12">
    <property type="entry name" value="ISOVALERYL-COA DEHYDROGENASE, MITOCHONDRIAL-RELATED"/>
    <property type="match status" value="1"/>
</dbReference>
<dbReference type="PROSITE" id="PS00072">
    <property type="entry name" value="ACYL_COA_DH_1"/>
    <property type="match status" value="1"/>
</dbReference>
<dbReference type="InterPro" id="IPR009100">
    <property type="entry name" value="AcylCoA_DH/oxidase_NM_dom_sf"/>
</dbReference>
<comment type="similarity">
    <text evidence="2 6">Belongs to the acyl-CoA dehydrogenase family.</text>
</comment>
<dbReference type="PIRSF" id="PIRSF016578">
    <property type="entry name" value="HsaA"/>
    <property type="match status" value="1"/>
</dbReference>
<dbReference type="GO" id="GO:0003995">
    <property type="term" value="F:acyl-CoA dehydrogenase activity"/>
    <property type="evidence" value="ECO:0007669"/>
    <property type="project" value="InterPro"/>
</dbReference>
<dbReference type="EMBL" id="MGDI01000028">
    <property type="protein sequence ID" value="OGL53081.1"/>
    <property type="molecule type" value="Genomic_DNA"/>
</dbReference>
<dbReference type="Gene3D" id="1.10.540.10">
    <property type="entry name" value="Acyl-CoA dehydrogenase/oxidase, N-terminal domain"/>
    <property type="match status" value="1"/>
</dbReference>
<dbReference type="GO" id="GO:0050660">
    <property type="term" value="F:flavin adenine dinucleotide binding"/>
    <property type="evidence" value="ECO:0007669"/>
    <property type="project" value="InterPro"/>
</dbReference>
<keyword evidence="5 6" id="KW-0560">Oxidoreductase</keyword>
<organism evidence="10 11">
    <name type="scientific">Candidatus Schekmanbacteria bacterium RIFCSPLOWO2_12_FULL_38_15</name>
    <dbReference type="NCBI Taxonomy" id="1817883"/>
    <lineage>
        <taxon>Bacteria</taxon>
        <taxon>Candidatus Schekmaniibacteriota</taxon>
    </lineage>
</organism>
<comment type="cofactor">
    <cofactor evidence="1 6">
        <name>FAD</name>
        <dbReference type="ChEBI" id="CHEBI:57692"/>
    </cofactor>
</comment>
<name>A0A1F7SH75_9BACT</name>
<evidence type="ECO:0000256" key="5">
    <source>
        <dbReference type="ARBA" id="ARBA00023002"/>
    </source>
</evidence>
<accession>A0A1F7SH75</accession>
<feature type="domain" description="Acyl-CoA dehydrogenase/oxidase N-terminal" evidence="9">
    <location>
        <begin position="11"/>
        <end position="122"/>
    </location>
</feature>
<dbReference type="AlphaFoldDB" id="A0A1F7SH75"/>
<evidence type="ECO:0000256" key="4">
    <source>
        <dbReference type="ARBA" id="ARBA00022827"/>
    </source>
</evidence>
<dbReference type="InterPro" id="IPR013786">
    <property type="entry name" value="AcylCoA_DH/ox_N"/>
</dbReference>
<keyword evidence="3 6" id="KW-0285">Flavoprotein</keyword>
<comment type="caution">
    <text evidence="10">The sequence shown here is derived from an EMBL/GenBank/DDBJ whole genome shotgun (WGS) entry which is preliminary data.</text>
</comment>
<dbReference type="FunFam" id="2.40.110.10:FF:000001">
    <property type="entry name" value="Acyl-CoA dehydrogenase, mitochondrial"/>
    <property type="match status" value="1"/>
</dbReference>
<evidence type="ECO:0000313" key="11">
    <source>
        <dbReference type="Proteomes" id="UP000178082"/>
    </source>
</evidence>
<dbReference type="Proteomes" id="UP000178082">
    <property type="component" value="Unassembled WGS sequence"/>
</dbReference>
<dbReference type="InterPro" id="IPR006091">
    <property type="entry name" value="Acyl-CoA_Oxase/DH_mid-dom"/>
</dbReference>
<dbReference type="Gene3D" id="2.40.110.10">
    <property type="entry name" value="Butyryl-CoA Dehydrogenase, subunit A, domain 2"/>
    <property type="match status" value="1"/>
</dbReference>
<evidence type="ECO:0000256" key="3">
    <source>
        <dbReference type="ARBA" id="ARBA00022630"/>
    </source>
</evidence>
<dbReference type="PANTHER" id="PTHR43884">
    <property type="entry name" value="ACYL-COA DEHYDROGENASE"/>
    <property type="match status" value="1"/>
</dbReference>
<dbReference type="Pfam" id="PF00441">
    <property type="entry name" value="Acyl-CoA_dh_1"/>
    <property type="match status" value="1"/>
</dbReference>
<gene>
    <name evidence="10" type="ORF">A3G31_09275</name>
</gene>
<keyword evidence="4 6" id="KW-0274">FAD</keyword>
<dbReference type="SUPFAM" id="SSF47203">
    <property type="entry name" value="Acyl-CoA dehydrogenase C-terminal domain-like"/>
    <property type="match status" value="1"/>
</dbReference>
<evidence type="ECO:0000259" key="9">
    <source>
        <dbReference type="Pfam" id="PF02771"/>
    </source>
</evidence>
<evidence type="ECO:0000259" key="7">
    <source>
        <dbReference type="Pfam" id="PF00441"/>
    </source>
</evidence>
<evidence type="ECO:0000256" key="1">
    <source>
        <dbReference type="ARBA" id="ARBA00001974"/>
    </source>
</evidence>
<feature type="domain" description="Acyl-CoA oxidase/dehydrogenase middle" evidence="8">
    <location>
        <begin position="126"/>
        <end position="222"/>
    </location>
</feature>
<evidence type="ECO:0000313" key="10">
    <source>
        <dbReference type="EMBL" id="OGL53081.1"/>
    </source>
</evidence>
<dbReference type="Pfam" id="PF02770">
    <property type="entry name" value="Acyl-CoA_dh_M"/>
    <property type="match status" value="1"/>
</dbReference>
<dbReference type="SUPFAM" id="SSF56645">
    <property type="entry name" value="Acyl-CoA dehydrogenase NM domain-like"/>
    <property type="match status" value="1"/>
</dbReference>
<proteinExistence type="inferred from homology"/>
<dbReference type="InterPro" id="IPR036250">
    <property type="entry name" value="AcylCo_DH-like_C"/>
</dbReference>
<dbReference type="InterPro" id="IPR046373">
    <property type="entry name" value="Acyl-CoA_Oxase/DH_mid-dom_sf"/>
</dbReference>
<evidence type="ECO:0000256" key="2">
    <source>
        <dbReference type="ARBA" id="ARBA00009347"/>
    </source>
</evidence>
<evidence type="ECO:0000259" key="8">
    <source>
        <dbReference type="Pfam" id="PF02770"/>
    </source>
</evidence>
<evidence type="ECO:0000256" key="6">
    <source>
        <dbReference type="RuleBase" id="RU362125"/>
    </source>
</evidence>
<dbReference type="InterPro" id="IPR037069">
    <property type="entry name" value="AcylCoA_DH/ox_N_sf"/>
</dbReference>